<dbReference type="InterPro" id="IPR008271">
    <property type="entry name" value="Ser/Thr_kinase_AS"/>
</dbReference>
<evidence type="ECO:0000259" key="5">
    <source>
        <dbReference type="PROSITE" id="PS50011"/>
    </source>
</evidence>
<dbReference type="GO" id="GO:0004674">
    <property type="term" value="F:protein serine/threonine kinase activity"/>
    <property type="evidence" value="ECO:0007669"/>
    <property type="project" value="TreeGrafter"/>
</dbReference>
<sequence>MVLGTISEVPSIDLAADTEEHVQDYRGSVVFTFASEASPWWEEDKEYMESIVVVPYLRRFIQVPVSFVEAKDEKEFVQAQGPRLERICLRILLGIAALVGVLLVCQPAEWPDSVQDRGKLFRQAVWVSNFVLICCIICWLRSHRSLPETWMMFLCLAIEAITLSSSKYRSSFFSGENLNTWGVADNEFHSDALEIASLVILMNAFYGGLPIRCSRSWLMILLIPAVYLAMTLPLPEGDFEGFASRRTLISIRLMFASSCGFLGRAGIEITDRVRFLRVREIGQELAAERALRAKAEHEAENSSPAAFQAQAVVRPDELLSLASNTTGRSSGATSTSSFLFKLRASNSQMFTQSSSMGRQLLRLAMLGKEERWLIDEDMLEIGSGKVLGQGSFGIVVAGLMAGTEVAIKMPKGELHSGTLWSVANELRILRHIRHPNVVAFYGASISYGETPAILLVEELIEGQSAEVCFLLPSPILSANARCRILLGICQALRHLHGLQPAVVHGDLKPGNVMVEKLTNRAKLLDFGLARRLTRHALPLGGSARYRAPELFNRGTGDDSLVSRPSCSADVFSLGRVAFVAAASRKPFDWLDNDELMQFLKAPILGESRPDDPGWLATPSDAAANAGPTESSKLVCSENDLLPDFQISCKELYALCCCESRARTGAVQAHELVHSWWRGHERRVVHL</sequence>
<keyword evidence="1 3" id="KW-0547">Nucleotide-binding</keyword>
<keyword evidence="4" id="KW-0812">Transmembrane</keyword>
<keyword evidence="4" id="KW-0472">Membrane</keyword>
<dbReference type="Gene3D" id="3.30.200.20">
    <property type="entry name" value="Phosphorylase Kinase, domain 1"/>
    <property type="match status" value="1"/>
</dbReference>
<proteinExistence type="predicted"/>
<keyword evidence="4" id="KW-1133">Transmembrane helix</keyword>
<evidence type="ECO:0000313" key="7">
    <source>
        <dbReference type="Proteomes" id="UP000626109"/>
    </source>
</evidence>
<evidence type="ECO:0000256" key="3">
    <source>
        <dbReference type="PROSITE-ProRule" id="PRU10141"/>
    </source>
</evidence>
<dbReference type="PROSITE" id="PS00107">
    <property type="entry name" value="PROTEIN_KINASE_ATP"/>
    <property type="match status" value="1"/>
</dbReference>
<evidence type="ECO:0000256" key="2">
    <source>
        <dbReference type="ARBA" id="ARBA00022840"/>
    </source>
</evidence>
<dbReference type="EMBL" id="CAJNNW010003588">
    <property type="protein sequence ID" value="CAE8645523.1"/>
    <property type="molecule type" value="Genomic_DNA"/>
</dbReference>
<feature type="domain" description="Protein kinase" evidence="5">
    <location>
        <begin position="381"/>
        <end position="672"/>
    </location>
</feature>
<evidence type="ECO:0000256" key="4">
    <source>
        <dbReference type="SAM" id="Phobius"/>
    </source>
</evidence>
<accession>A0A813I6X8</accession>
<organism evidence="6 7">
    <name type="scientific">Polarella glacialis</name>
    <name type="common">Dinoflagellate</name>
    <dbReference type="NCBI Taxonomy" id="89957"/>
    <lineage>
        <taxon>Eukaryota</taxon>
        <taxon>Sar</taxon>
        <taxon>Alveolata</taxon>
        <taxon>Dinophyceae</taxon>
        <taxon>Suessiales</taxon>
        <taxon>Suessiaceae</taxon>
        <taxon>Polarella</taxon>
    </lineage>
</organism>
<reference evidence="6" key="1">
    <citation type="submission" date="2021-02" db="EMBL/GenBank/DDBJ databases">
        <authorList>
            <person name="Dougan E. K."/>
            <person name="Rhodes N."/>
            <person name="Thang M."/>
            <person name="Chan C."/>
        </authorList>
    </citation>
    <scope>NUCLEOTIDE SEQUENCE</scope>
</reference>
<feature type="transmembrane region" description="Helical" evidence="4">
    <location>
        <begin position="216"/>
        <end position="235"/>
    </location>
</feature>
<feature type="transmembrane region" description="Helical" evidence="4">
    <location>
        <begin position="87"/>
        <end position="104"/>
    </location>
</feature>
<keyword evidence="2 3" id="KW-0067">ATP-binding</keyword>
<dbReference type="SUPFAM" id="SSF56112">
    <property type="entry name" value="Protein kinase-like (PK-like)"/>
    <property type="match status" value="1"/>
</dbReference>
<dbReference type="InterPro" id="IPR051681">
    <property type="entry name" value="Ser/Thr_Kinases-Pseudokinases"/>
</dbReference>
<evidence type="ECO:0000313" key="6">
    <source>
        <dbReference type="EMBL" id="CAE8645523.1"/>
    </source>
</evidence>
<name>A0A813I6X8_POLGL</name>
<protein>
    <recommendedName>
        <fullName evidence="5">Protein kinase domain-containing protein</fullName>
    </recommendedName>
</protein>
<dbReference type="Proteomes" id="UP000626109">
    <property type="component" value="Unassembled WGS sequence"/>
</dbReference>
<comment type="caution">
    <text evidence="6">The sequence shown here is derived from an EMBL/GenBank/DDBJ whole genome shotgun (WGS) entry which is preliminary data.</text>
</comment>
<dbReference type="InterPro" id="IPR000719">
    <property type="entry name" value="Prot_kinase_dom"/>
</dbReference>
<gene>
    <name evidence="6" type="ORF">PGLA2088_LOCUS3977</name>
</gene>
<dbReference type="Pfam" id="PF00069">
    <property type="entry name" value="Pkinase"/>
    <property type="match status" value="1"/>
</dbReference>
<dbReference type="PANTHER" id="PTHR44329">
    <property type="entry name" value="SERINE/THREONINE-PROTEIN KINASE TNNI3K-RELATED"/>
    <property type="match status" value="1"/>
</dbReference>
<dbReference type="AlphaFoldDB" id="A0A813I6X8"/>
<dbReference type="SMART" id="SM00220">
    <property type="entry name" value="S_TKc"/>
    <property type="match status" value="1"/>
</dbReference>
<dbReference type="InterPro" id="IPR011009">
    <property type="entry name" value="Kinase-like_dom_sf"/>
</dbReference>
<dbReference type="PROSITE" id="PS50011">
    <property type="entry name" value="PROTEIN_KINASE_DOM"/>
    <property type="match status" value="1"/>
</dbReference>
<dbReference type="Gene3D" id="1.10.510.10">
    <property type="entry name" value="Transferase(Phosphotransferase) domain 1"/>
    <property type="match status" value="1"/>
</dbReference>
<evidence type="ECO:0000256" key="1">
    <source>
        <dbReference type="ARBA" id="ARBA00022741"/>
    </source>
</evidence>
<dbReference type="InterPro" id="IPR017441">
    <property type="entry name" value="Protein_kinase_ATP_BS"/>
</dbReference>
<dbReference type="PROSITE" id="PS00108">
    <property type="entry name" value="PROTEIN_KINASE_ST"/>
    <property type="match status" value="1"/>
</dbReference>
<dbReference type="GO" id="GO:0005524">
    <property type="term" value="F:ATP binding"/>
    <property type="evidence" value="ECO:0007669"/>
    <property type="project" value="UniProtKB-UniRule"/>
</dbReference>
<feature type="binding site" evidence="3">
    <location>
        <position position="408"/>
    </location>
    <ligand>
        <name>ATP</name>
        <dbReference type="ChEBI" id="CHEBI:30616"/>
    </ligand>
</feature>
<feature type="transmembrane region" description="Helical" evidence="4">
    <location>
        <begin position="124"/>
        <end position="142"/>
    </location>
</feature>